<name>A0ABN7NP84_TIMPD</name>
<evidence type="ECO:0000313" key="2">
    <source>
        <dbReference type="Proteomes" id="UP001153148"/>
    </source>
</evidence>
<organism evidence="1 2">
    <name type="scientific">Timema podura</name>
    <name type="common">Walking stick</name>
    <dbReference type="NCBI Taxonomy" id="61482"/>
    <lineage>
        <taxon>Eukaryota</taxon>
        <taxon>Metazoa</taxon>
        <taxon>Ecdysozoa</taxon>
        <taxon>Arthropoda</taxon>
        <taxon>Hexapoda</taxon>
        <taxon>Insecta</taxon>
        <taxon>Pterygota</taxon>
        <taxon>Neoptera</taxon>
        <taxon>Polyneoptera</taxon>
        <taxon>Phasmatodea</taxon>
        <taxon>Timematodea</taxon>
        <taxon>Timematoidea</taxon>
        <taxon>Timematidae</taxon>
        <taxon>Timema</taxon>
    </lineage>
</organism>
<keyword evidence="2" id="KW-1185">Reference proteome</keyword>
<protein>
    <submittedName>
        <fullName evidence="1">Uncharacterized protein</fullName>
    </submittedName>
</protein>
<proteinExistence type="predicted"/>
<reference evidence="1" key="1">
    <citation type="submission" date="2021-03" db="EMBL/GenBank/DDBJ databases">
        <authorList>
            <person name="Tran Van P."/>
        </authorList>
    </citation>
    <scope>NUCLEOTIDE SEQUENCE</scope>
</reference>
<feature type="non-terminal residue" evidence="1">
    <location>
        <position position="367"/>
    </location>
</feature>
<dbReference type="Proteomes" id="UP001153148">
    <property type="component" value="Unassembled WGS sequence"/>
</dbReference>
<evidence type="ECO:0000313" key="1">
    <source>
        <dbReference type="EMBL" id="CAG2055217.1"/>
    </source>
</evidence>
<accession>A0ABN7NP84</accession>
<dbReference type="EMBL" id="CAJPIN010002223">
    <property type="protein sequence ID" value="CAG2055217.1"/>
    <property type="molecule type" value="Genomic_DNA"/>
</dbReference>
<sequence length="367" mass="41342">MFSSPTLRVLEMARVLLWLFTLLSLRISHLNALLTLETTVNIVSSLQQYYRAGCVALLYTKDDVNNISSLVLLEKSLSTKFIPTVTLDFSSFSVVSIDPSCCGNYPFYVLPWANKNTSRELEKWMNMSTPGKLKPVIMAQWMNMSTPGNRWGNSPFGEKYPRYQPGIGLRTPRLVARCTDHYITGPLSARFRLSGQLWSVFLDEQITIQEFFADVAIPFDCLLLAVEAHGSVIRLTEVYRIAPGLPLRTNHIGFKGSDGRMVYSPLSFYERRSDLHGITIQGSTYKESLVESQNKHLYAVNAFLGEIFSALQVRMNFNLNMTSPSQESITSLINKLSQGQLEIGLTLITLNQKNKDKVGVTVPVLHR</sequence>
<gene>
    <name evidence="1" type="ORF">TPAB3V08_LOCUS2223</name>
</gene>
<comment type="caution">
    <text evidence="1">The sequence shown here is derived from an EMBL/GenBank/DDBJ whole genome shotgun (WGS) entry which is preliminary data.</text>
</comment>